<dbReference type="Proteomes" id="UP000261080">
    <property type="component" value="Unassembled WGS sequence"/>
</dbReference>
<dbReference type="Gene3D" id="3.30.1330.70">
    <property type="entry name" value="Holliday junction resolvase RusA"/>
    <property type="match status" value="1"/>
</dbReference>
<dbReference type="AlphaFoldDB" id="A0A3E3JYI0"/>
<evidence type="ECO:0000313" key="2">
    <source>
        <dbReference type="Proteomes" id="UP000261080"/>
    </source>
</evidence>
<name>A0A3E3JYI0_9FIRM</name>
<dbReference type="EMBL" id="QVLX01000015">
    <property type="protein sequence ID" value="RGE84503.1"/>
    <property type="molecule type" value="Genomic_DNA"/>
</dbReference>
<accession>A0A3E3JYI0</accession>
<gene>
    <name evidence="1" type="ORF">DW016_15225</name>
</gene>
<protein>
    <submittedName>
        <fullName evidence="1">Uncharacterized protein</fullName>
    </submittedName>
</protein>
<dbReference type="GO" id="GO:0000287">
    <property type="term" value="F:magnesium ion binding"/>
    <property type="evidence" value="ECO:0007669"/>
    <property type="project" value="InterPro"/>
</dbReference>
<dbReference type="RefSeq" id="WP_117493872.1">
    <property type="nucleotide sequence ID" value="NZ_JAAITK010000032.1"/>
</dbReference>
<evidence type="ECO:0000313" key="1">
    <source>
        <dbReference type="EMBL" id="RGE84503.1"/>
    </source>
</evidence>
<reference evidence="1 2" key="1">
    <citation type="submission" date="2018-08" db="EMBL/GenBank/DDBJ databases">
        <title>A genome reference for cultivated species of the human gut microbiota.</title>
        <authorList>
            <person name="Zou Y."/>
            <person name="Xue W."/>
            <person name="Luo G."/>
        </authorList>
    </citation>
    <scope>NUCLEOTIDE SEQUENCE [LARGE SCALE GENOMIC DNA]</scope>
    <source>
        <strain evidence="1 2">AF37-2AT</strain>
    </source>
</reference>
<dbReference type="InterPro" id="IPR036614">
    <property type="entry name" value="RusA-like_sf"/>
</dbReference>
<dbReference type="SUPFAM" id="SSF103084">
    <property type="entry name" value="Holliday junction resolvase RusA"/>
    <property type="match status" value="1"/>
</dbReference>
<dbReference type="GO" id="GO:0006281">
    <property type="term" value="P:DNA repair"/>
    <property type="evidence" value="ECO:0007669"/>
    <property type="project" value="InterPro"/>
</dbReference>
<proteinExistence type="predicted"/>
<keyword evidence="2" id="KW-1185">Reference proteome</keyword>
<sequence>MGNPTFEIRGKFYKGHCFPGLNEYIKEIGKNPKAGNRMKQEYQMIACNAIRIGLKRFKTDKPIILHYVFKEPKKGNKRDRMNVFSFADKVIEDALQRTGVIPNDDPEHIANTTHEFEYTSGVPSIKVEIEIVNS</sequence>
<comment type="caution">
    <text evidence="1">The sequence shown here is derived from an EMBL/GenBank/DDBJ whole genome shotgun (WGS) entry which is preliminary data.</text>
</comment>
<dbReference type="GO" id="GO:0006310">
    <property type="term" value="P:DNA recombination"/>
    <property type="evidence" value="ECO:0007669"/>
    <property type="project" value="InterPro"/>
</dbReference>
<organism evidence="1 2">
    <name type="scientific">Sellimonas intestinalis</name>
    <dbReference type="NCBI Taxonomy" id="1653434"/>
    <lineage>
        <taxon>Bacteria</taxon>
        <taxon>Bacillati</taxon>
        <taxon>Bacillota</taxon>
        <taxon>Clostridia</taxon>
        <taxon>Lachnospirales</taxon>
        <taxon>Lachnospiraceae</taxon>
        <taxon>Sellimonas</taxon>
    </lineage>
</organism>